<comment type="caution">
    <text evidence="2">The sequence shown here is derived from an EMBL/GenBank/DDBJ whole genome shotgun (WGS) entry which is preliminary data.</text>
</comment>
<accession>A0AAJ0ELH1</accession>
<feature type="compositionally biased region" description="Basic and acidic residues" evidence="1">
    <location>
        <begin position="1"/>
        <end position="17"/>
    </location>
</feature>
<dbReference type="RefSeq" id="XP_060452370.1">
    <property type="nucleotide sequence ID" value="XM_060582510.1"/>
</dbReference>
<sequence length="191" mass="20861">MLRRRNDESSRCKEGKKGKVPYGVSETSQPPSSDGGNTGEGKRDTHNTSPQYGIPHCEWIGAGTDGRLARTLWTPNEGREMWYSVARKMHNSEFRGAEARLASPCLPSENRWIAAARQGCSSSRPLAFPLNPDEWTAAHAVTPSLRLDGGGSCCPAPTLSHRRHLGPSGFGLSFRSIWLANGLAVLRDAYK</sequence>
<dbReference type="AlphaFoldDB" id="A0AAJ0ELH1"/>
<dbReference type="EMBL" id="JAHMHQ010000001">
    <property type="protein sequence ID" value="KAK1656326.1"/>
    <property type="molecule type" value="Genomic_DNA"/>
</dbReference>
<reference evidence="2" key="1">
    <citation type="submission" date="2021-06" db="EMBL/GenBank/DDBJ databases">
        <title>Comparative genomics, transcriptomics and evolutionary studies reveal genomic signatures of adaptation to plant cell wall in hemibiotrophic fungi.</title>
        <authorList>
            <consortium name="DOE Joint Genome Institute"/>
            <person name="Baroncelli R."/>
            <person name="Diaz J.F."/>
            <person name="Benocci T."/>
            <person name="Peng M."/>
            <person name="Battaglia E."/>
            <person name="Haridas S."/>
            <person name="Andreopoulos W."/>
            <person name="Labutti K."/>
            <person name="Pangilinan J."/>
            <person name="Floch G.L."/>
            <person name="Makela M.R."/>
            <person name="Henrissat B."/>
            <person name="Grigoriev I.V."/>
            <person name="Crouch J.A."/>
            <person name="De Vries R.P."/>
            <person name="Sukno S.A."/>
            <person name="Thon M.R."/>
        </authorList>
    </citation>
    <scope>NUCLEOTIDE SEQUENCE</scope>
    <source>
        <strain evidence="2">CBS 102054</strain>
    </source>
</reference>
<evidence type="ECO:0000256" key="1">
    <source>
        <dbReference type="SAM" id="MobiDB-lite"/>
    </source>
</evidence>
<name>A0AAJ0ELH1_9PEZI</name>
<feature type="compositionally biased region" description="Polar residues" evidence="1">
    <location>
        <begin position="25"/>
        <end position="35"/>
    </location>
</feature>
<feature type="region of interest" description="Disordered" evidence="1">
    <location>
        <begin position="1"/>
        <end position="55"/>
    </location>
</feature>
<gene>
    <name evidence="2" type="ORF">BDP81DRAFT_19815</name>
</gene>
<evidence type="ECO:0000313" key="3">
    <source>
        <dbReference type="Proteomes" id="UP001243989"/>
    </source>
</evidence>
<keyword evidence="3" id="KW-1185">Reference proteome</keyword>
<dbReference type="GeneID" id="85467372"/>
<proteinExistence type="predicted"/>
<dbReference type="Proteomes" id="UP001243989">
    <property type="component" value="Unassembled WGS sequence"/>
</dbReference>
<protein>
    <submittedName>
        <fullName evidence="2">Uncharacterized protein</fullName>
    </submittedName>
</protein>
<organism evidence="2 3">
    <name type="scientific">Colletotrichum phormii</name>
    <dbReference type="NCBI Taxonomy" id="359342"/>
    <lineage>
        <taxon>Eukaryota</taxon>
        <taxon>Fungi</taxon>
        <taxon>Dikarya</taxon>
        <taxon>Ascomycota</taxon>
        <taxon>Pezizomycotina</taxon>
        <taxon>Sordariomycetes</taxon>
        <taxon>Hypocreomycetidae</taxon>
        <taxon>Glomerellales</taxon>
        <taxon>Glomerellaceae</taxon>
        <taxon>Colletotrichum</taxon>
        <taxon>Colletotrichum acutatum species complex</taxon>
    </lineage>
</organism>
<evidence type="ECO:0000313" key="2">
    <source>
        <dbReference type="EMBL" id="KAK1656326.1"/>
    </source>
</evidence>